<feature type="disulfide bond" evidence="13">
    <location>
        <begin position="312"/>
        <end position="341"/>
    </location>
</feature>
<dbReference type="GO" id="GO:0016020">
    <property type="term" value="C:membrane"/>
    <property type="evidence" value="ECO:0007669"/>
    <property type="project" value="InterPro"/>
</dbReference>
<dbReference type="EC" id="3.2.1.-" evidence="14"/>
<dbReference type="AlphaFoldDB" id="A0A9P6B4Z5"/>
<comment type="pathway">
    <text evidence="2">Protein modification; protein glycosylation.</text>
</comment>
<sequence length="563" mass="61093">MPSQVLSLALLVLSSLSSSVEAGKIQAPNLSLPSGAAANAARVKSAFISAFGDYKRFAYGHDDLAPLSTTSKTPWVDSRNGWGSTIIDSMSTMKIMGLDTLFSESVAYAATINFNFETTIRYLGGLLASYELNGKKDQALLDQAIRLGDKLSFAWVGDNDLPYNSLDFNTNTPDVATSNIASVGSSSLEFGKLSELSGNPKYRNLVEKTIRKVATNPAPLPGLAAQGVDPADGSPIGDYIVHLGGASDSYFEYLLKYGRLTNNADPLWIETWKAAVDSSIRYLAKTSSVGGHLYLTDYTRKQNVYVGSHLECFHGGNWIMGGKLLDNQTIVDYGLKLVDACINTYQSTVTGIGPEVFAYIGSDGGNYTGGPRPSPSDMDFYNQHGFYVYNGYSYYDLRPEVLESNFYAWRATGDVKYQNNAATALTNILKNCKAPAAYAPIQDVTKLNSGFFDDTESFFFAEVMKYLYLTFDDPKHISLDEWVFNTEAQPLRAPAELSTYGLYSASRTSNIAFQPNSGAIAMISPSPILPKQLVDVVKDAVEGLQISLGVTGSIGKLLGFNNP</sequence>
<evidence type="ECO:0000256" key="15">
    <source>
        <dbReference type="SAM" id="SignalP"/>
    </source>
</evidence>
<feature type="active site" description="Proton donor" evidence="11">
    <location>
        <position position="117"/>
    </location>
</feature>
<evidence type="ECO:0000256" key="13">
    <source>
        <dbReference type="PIRSR" id="PIRSR601382-3"/>
    </source>
</evidence>
<feature type="active site" description="Proton donor" evidence="11">
    <location>
        <position position="355"/>
    </location>
</feature>
<comment type="catalytic activity">
    <reaction evidence="10">
        <text>N(4)-(alpha-D-Man-(1-&gt;2)-alpha-D-Man-(1-&gt;2)-alpha-D-Man-(1-&gt;3)-[alpha-D-Man-(1-&gt;2)-alpha-D-Man-(1-&gt;3)-[alpha-D-Man-(1-&gt;2)-alpha-D-Man-(1-&gt;6)]-alpha-D-Man-(1-&gt;6)]-beta-D-Man-(1-&gt;4)-beta-D-GlcNAc-(1-&gt;4)-beta-D-GlcNAc)-L-asparaginyl-[protein] (N-glucan mannose isomer 9A1,2,3B1,2,3) + 4 H2O = N(4)-(alpha-D-Man-(1-&gt;3)-[alpha-D-Man-(1-&gt;3)-[alpha-D-Man-(1-&gt;6)]-alpha-D-Man-(1-&gt;6)]-beta-D-Man-(1-&gt;4)-beta-D-GlcNAc-(1-&gt;4)-beta-D-GlcNAc)-L-asparaginyl-[protein] (N-glucan mannose isomer 5A1,2) + 4 beta-D-mannose</text>
        <dbReference type="Rhea" id="RHEA:56008"/>
        <dbReference type="Rhea" id="RHEA-COMP:14356"/>
        <dbReference type="Rhea" id="RHEA-COMP:14367"/>
        <dbReference type="ChEBI" id="CHEBI:15377"/>
        <dbReference type="ChEBI" id="CHEBI:28563"/>
        <dbReference type="ChEBI" id="CHEBI:59087"/>
        <dbReference type="ChEBI" id="CHEBI:139493"/>
        <dbReference type="EC" id="3.2.1.113"/>
    </reaction>
</comment>
<evidence type="ECO:0000313" key="16">
    <source>
        <dbReference type="EMBL" id="KAF9517655.1"/>
    </source>
</evidence>
<keyword evidence="12" id="KW-0479">Metal-binding</keyword>
<evidence type="ECO:0000256" key="2">
    <source>
        <dbReference type="ARBA" id="ARBA00004922"/>
    </source>
</evidence>
<feature type="chain" id="PRO_5040172912" description="alpha-1,2-Mannosidase" evidence="15">
    <location>
        <begin position="23"/>
        <end position="563"/>
    </location>
</feature>
<comment type="cofactor">
    <cofactor evidence="1 12">
        <name>Ca(2+)</name>
        <dbReference type="ChEBI" id="CHEBI:29108"/>
    </cofactor>
</comment>
<evidence type="ECO:0000256" key="5">
    <source>
        <dbReference type="ARBA" id="ARBA00022801"/>
    </source>
</evidence>
<evidence type="ECO:0000256" key="6">
    <source>
        <dbReference type="ARBA" id="ARBA00023157"/>
    </source>
</evidence>
<evidence type="ECO:0000256" key="1">
    <source>
        <dbReference type="ARBA" id="ARBA00001913"/>
    </source>
</evidence>
<evidence type="ECO:0000256" key="7">
    <source>
        <dbReference type="ARBA" id="ARBA00023180"/>
    </source>
</evidence>
<evidence type="ECO:0000256" key="3">
    <source>
        <dbReference type="ARBA" id="ARBA00007658"/>
    </source>
</evidence>
<dbReference type="GO" id="GO:0005509">
    <property type="term" value="F:calcium ion binding"/>
    <property type="evidence" value="ECO:0007669"/>
    <property type="project" value="InterPro"/>
</dbReference>
<comment type="caution">
    <text evidence="16">The sequence shown here is derived from an EMBL/GenBank/DDBJ whole genome shotgun (WGS) entry which is preliminary data.</text>
</comment>
<feature type="active site" evidence="11">
    <location>
        <position position="400"/>
    </location>
</feature>
<dbReference type="PRINTS" id="PR00747">
    <property type="entry name" value="GLYHDRLASE47"/>
</dbReference>
<dbReference type="OrthoDB" id="8118055at2759"/>
<keyword evidence="12" id="KW-0106">Calcium</keyword>
<evidence type="ECO:0000256" key="9">
    <source>
        <dbReference type="ARBA" id="ARBA00047669"/>
    </source>
</evidence>
<dbReference type="InterPro" id="IPR036026">
    <property type="entry name" value="Seven-hairpin_glycosidases"/>
</dbReference>
<accession>A0A9P6B4Z5</accession>
<evidence type="ECO:0000256" key="8">
    <source>
        <dbReference type="ARBA" id="ARBA00023295"/>
    </source>
</evidence>
<dbReference type="Gene3D" id="1.50.10.10">
    <property type="match status" value="1"/>
</dbReference>
<evidence type="ECO:0000256" key="11">
    <source>
        <dbReference type="PIRSR" id="PIRSR601382-1"/>
    </source>
</evidence>
<evidence type="ECO:0000256" key="12">
    <source>
        <dbReference type="PIRSR" id="PIRSR601382-2"/>
    </source>
</evidence>
<dbReference type="GO" id="GO:0004571">
    <property type="term" value="F:mannosyl-oligosaccharide 1,2-alpha-mannosidase activity"/>
    <property type="evidence" value="ECO:0007669"/>
    <property type="project" value="UniProtKB-EC"/>
</dbReference>
<proteinExistence type="inferred from homology"/>
<organism evidence="16 17">
    <name type="scientific">Hydnum rufescens UP504</name>
    <dbReference type="NCBI Taxonomy" id="1448309"/>
    <lineage>
        <taxon>Eukaryota</taxon>
        <taxon>Fungi</taxon>
        <taxon>Dikarya</taxon>
        <taxon>Basidiomycota</taxon>
        <taxon>Agaricomycotina</taxon>
        <taxon>Agaricomycetes</taxon>
        <taxon>Cantharellales</taxon>
        <taxon>Hydnaceae</taxon>
        <taxon>Hydnum</taxon>
    </lineage>
</organism>
<dbReference type="SUPFAM" id="SSF48225">
    <property type="entry name" value="Seven-hairpin glycosidases"/>
    <property type="match status" value="1"/>
</dbReference>
<dbReference type="Pfam" id="PF01532">
    <property type="entry name" value="Glyco_hydro_47"/>
    <property type="match status" value="1"/>
</dbReference>
<dbReference type="Proteomes" id="UP000886523">
    <property type="component" value="Unassembled WGS sequence"/>
</dbReference>
<dbReference type="InterPro" id="IPR050749">
    <property type="entry name" value="Glycosyl_Hydrolase_47"/>
</dbReference>
<dbReference type="InterPro" id="IPR001382">
    <property type="entry name" value="Glyco_hydro_47"/>
</dbReference>
<keyword evidence="4 15" id="KW-0732">Signal</keyword>
<evidence type="ECO:0000256" key="10">
    <source>
        <dbReference type="ARBA" id="ARBA00048605"/>
    </source>
</evidence>
<feature type="active site" evidence="11">
    <location>
        <position position="248"/>
    </location>
</feature>
<dbReference type="GO" id="GO:0036503">
    <property type="term" value="P:ERAD pathway"/>
    <property type="evidence" value="ECO:0007669"/>
    <property type="project" value="UniProtKB-ARBA"/>
</dbReference>
<dbReference type="GO" id="GO:0005783">
    <property type="term" value="C:endoplasmic reticulum"/>
    <property type="evidence" value="ECO:0007669"/>
    <property type="project" value="TreeGrafter"/>
</dbReference>
<evidence type="ECO:0000313" key="17">
    <source>
        <dbReference type="Proteomes" id="UP000886523"/>
    </source>
</evidence>
<feature type="binding site" evidence="12">
    <location>
        <position position="486"/>
    </location>
    <ligand>
        <name>Ca(2+)</name>
        <dbReference type="ChEBI" id="CHEBI:29108"/>
    </ligand>
</feature>
<feature type="signal peptide" evidence="15">
    <location>
        <begin position="1"/>
        <end position="22"/>
    </location>
</feature>
<comment type="catalytic activity">
    <reaction evidence="9">
        <text>N(4)-(alpha-D-Man-(1-&gt;2)-alpha-D-Man-(1-&gt;2)-alpha-D-Man-(1-&gt;3)-[alpha-D-Man-(1-&gt;3)-[alpha-D-Man-(1-&gt;2)-alpha-D-Man-(1-&gt;6)]-alpha-D-Man-(1-&gt;6)]-beta-D-Man-(1-&gt;4)-beta-D-GlcNAc-(1-&gt;4)-beta-D-GlcNAc)-L-asparaginyl-[protein] (N-glucan mannose isomer 8A1,2,3B1,3) + 3 H2O = N(4)-(alpha-D-Man-(1-&gt;3)-[alpha-D-Man-(1-&gt;3)-[alpha-D-Man-(1-&gt;6)]-alpha-D-Man-(1-&gt;6)]-beta-D-Man-(1-&gt;4)-beta-D-GlcNAc-(1-&gt;4)-beta-D-GlcNAc)-L-asparaginyl-[protein] (N-glucan mannose isomer 5A1,2) + 3 beta-D-mannose</text>
        <dbReference type="Rhea" id="RHEA:56028"/>
        <dbReference type="Rhea" id="RHEA-COMP:14358"/>
        <dbReference type="Rhea" id="RHEA-COMP:14367"/>
        <dbReference type="ChEBI" id="CHEBI:15377"/>
        <dbReference type="ChEBI" id="CHEBI:28563"/>
        <dbReference type="ChEBI" id="CHEBI:59087"/>
        <dbReference type="ChEBI" id="CHEBI:60628"/>
        <dbReference type="EC" id="3.2.1.113"/>
    </reaction>
</comment>
<keyword evidence="6 13" id="KW-1015">Disulfide bond</keyword>
<name>A0A9P6B4Z5_9AGAM</name>
<protein>
    <recommendedName>
        <fullName evidence="14">alpha-1,2-Mannosidase</fullName>
        <ecNumber evidence="14">3.2.1.-</ecNumber>
    </recommendedName>
</protein>
<evidence type="ECO:0000256" key="4">
    <source>
        <dbReference type="ARBA" id="ARBA00022729"/>
    </source>
</evidence>
<reference evidence="16" key="1">
    <citation type="journal article" date="2020" name="Nat. Commun.">
        <title>Large-scale genome sequencing of mycorrhizal fungi provides insights into the early evolution of symbiotic traits.</title>
        <authorList>
            <person name="Miyauchi S."/>
            <person name="Kiss E."/>
            <person name="Kuo A."/>
            <person name="Drula E."/>
            <person name="Kohler A."/>
            <person name="Sanchez-Garcia M."/>
            <person name="Morin E."/>
            <person name="Andreopoulos B."/>
            <person name="Barry K.W."/>
            <person name="Bonito G."/>
            <person name="Buee M."/>
            <person name="Carver A."/>
            <person name="Chen C."/>
            <person name="Cichocki N."/>
            <person name="Clum A."/>
            <person name="Culley D."/>
            <person name="Crous P.W."/>
            <person name="Fauchery L."/>
            <person name="Girlanda M."/>
            <person name="Hayes R.D."/>
            <person name="Keri Z."/>
            <person name="LaButti K."/>
            <person name="Lipzen A."/>
            <person name="Lombard V."/>
            <person name="Magnuson J."/>
            <person name="Maillard F."/>
            <person name="Murat C."/>
            <person name="Nolan M."/>
            <person name="Ohm R.A."/>
            <person name="Pangilinan J."/>
            <person name="Pereira M.F."/>
            <person name="Perotto S."/>
            <person name="Peter M."/>
            <person name="Pfister S."/>
            <person name="Riley R."/>
            <person name="Sitrit Y."/>
            <person name="Stielow J.B."/>
            <person name="Szollosi G."/>
            <person name="Zifcakova L."/>
            <person name="Stursova M."/>
            <person name="Spatafora J.W."/>
            <person name="Tedersoo L."/>
            <person name="Vaario L.M."/>
            <person name="Yamada A."/>
            <person name="Yan M."/>
            <person name="Wang P."/>
            <person name="Xu J."/>
            <person name="Bruns T."/>
            <person name="Baldrian P."/>
            <person name="Vilgalys R."/>
            <person name="Dunand C."/>
            <person name="Henrissat B."/>
            <person name="Grigoriev I.V."/>
            <person name="Hibbett D."/>
            <person name="Nagy L.G."/>
            <person name="Martin F.M."/>
        </authorList>
    </citation>
    <scope>NUCLEOTIDE SEQUENCE</scope>
    <source>
        <strain evidence="16">UP504</strain>
    </source>
</reference>
<dbReference type="InterPro" id="IPR012341">
    <property type="entry name" value="6hp_glycosidase-like_sf"/>
</dbReference>
<comment type="similarity">
    <text evidence="3 14">Belongs to the glycosyl hydrolase 47 family.</text>
</comment>
<keyword evidence="7" id="KW-0325">Glycoprotein</keyword>
<keyword evidence="17" id="KW-1185">Reference proteome</keyword>
<evidence type="ECO:0000256" key="14">
    <source>
        <dbReference type="RuleBase" id="RU361193"/>
    </source>
</evidence>
<keyword evidence="8 14" id="KW-0326">Glycosidase</keyword>
<dbReference type="PANTHER" id="PTHR11742">
    <property type="entry name" value="MANNOSYL-OLIGOSACCHARIDE ALPHA-1,2-MANNOSIDASE-RELATED"/>
    <property type="match status" value="1"/>
</dbReference>
<gene>
    <name evidence="16" type="ORF">BS47DRAFT_1339183</name>
</gene>
<dbReference type="EMBL" id="MU128930">
    <property type="protein sequence ID" value="KAF9517655.1"/>
    <property type="molecule type" value="Genomic_DNA"/>
</dbReference>
<dbReference type="PANTHER" id="PTHR11742:SF101">
    <property type="entry name" value="MANNOSYL-OLIGOSACCHARIDE ALPHA-1,2-MANNOSIDASE 1B"/>
    <property type="match status" value="1"/>
</dbReference>
<keyword evidence="5 14" id="KW-0378">Hydrolase</keyword>
<dbReference type="GO" id="GO:0005975">
    <property type="term" value="P:carbohydrate metabolic process"/>
    <property type="evidence" value="ECO:0007669"/>
    <property type="project" value="InterPro"/>
</dbReference>